<dbReference type="RefSeq" id="XP_018811969.2">
    <property type="nucleotide sequence ID" value="XM_018956424.2"/>
</dbReference>
<keyword evidence="10" id="KW-0862">Zinc</keyword>
<evidence type="ECO:0000256" key="3">
    <source>
        <dbReference type="ARBA" id="ARBA00004906"/>
    </source>
</evidence>
<accession>A0A2I4DXT3</accession>
<comment type="catalytic activity">
    <reaction evidence="1">
        <text>S-ubiquitinyl-[E2 ubiquitin-conjugating enzyme]-L-cysteine + [acceptor protein]-L-lysine = [E2 ubiquitin-conjugating enzyme]-L-cysteine + N(6)-ubiquitinyl-[acceptor protein]-L-lysine.</text>
        <dbReference type="EC" id="2.3.2.27"/>
    </reaction>
</comment>
<dbReference type="GeneID" id="108984453"/>
<keyword evidence="5" id="KW-0808">Transferase</keyword>
<proteinExistence type="inferred from homology"/>
<dbReference type="FunFam" id="3.30.40.10:FF:000233">
    <property type="entry name" value="RING-H2 finger protein ATL54"/>
    <property type="match status" value="1"/>
</dbReference>
<dbReference type="GO" id="GO:0016020">
    <property type="term" value="C:membrane"/>
    <property type="evidence" value="ECO:0007669"/>
    <property type="project" value="UniProtKB-SubCell"/>
</dbReference>
<keyword evidence="7" id="KW-0479">Metal-binding</keyword>
<dbReference type="GO" id="GO:0016567">
    <property type="term" value="P:protein ubiquitination"/>
    <property type="evidence" value="ECO:0000318"/>
    <property type="project" value="GO_Central"/>
</dbReference>
<dbReference type="GO" id="GO:0008270">
    <property type="term" value="F:zinc ion binding"/>
    <property type="evidence" value="ECO:0007669"/>
    <property type="project" value="UniProtKB-KW"/>
</dbReference>
<dbReference type="GO" id="GO:0061630">
    <property type="term" value="F:ubiquitin protein ligase activity"/>
    <property type="evidence" value="ECO:0007669"/>
    <property type="project" value="UniProtKB-EC"/>
</dbReference>
<evidence type="ECO:0000313" key="14">
    <source>
        <dbReference type="Proteomes" id="UP000235220"/>
    </source>
</evidence>
<keyword evidence="11" id="KW-1133">Transmembrane helix</keyword>
<dbReference type="InterPro" id="IPR044600">
    <property type="entry name" value="ATL1/ATL16-like"/>
</dbReference>
<dbReference type="CDD" id="cd16461">
    <property type="entry name" value="RING-H2_EL5-like"/>
    <property type="match status" value="1"/>
</dbReference>
<keyword evidence="9" id="KW-0833">Ubl conjugation pathway</keyword>
<dbReference type="InterPro" id="IPR013083">
    <property type="entry name" value="Znf_RING/FYVE/PHD"/>
</dbReference>
<comment type="similarity">
    <text evidence="13">Belongs to the RING-type zinc finger family. ATL subfamily.</text>
</comment>
<keyword evidence="12" id="KW-0472">Membrane</keyword>
<keyword evidence="14" id="KW-1185">Reference proteome</keyword>
<reference evidence="15" key="1">
    <citation type="submission" date="2025-08" db="UniProtKB">
        <authorList>
            <consortium name="RefSeq"/>
        </authorList>
    </citation>
    <scope>IDENTIFICATION</scope>
    <source>
        <tissue evidence="15">Leaves</tissue>
    </source>
</reference>
<dbReference type="AlphaFoldDB" id="A0A2I4DXT3"/>
<dbReference type="KEGG" id="jre:108984453"/>
<dbReference type="InterPro" id="IPR001841">
    <property type="entry name" value="Znf_RING"/>
</dbReference>
<dbReference type="OrthoDB" id="9984778at2759"/>
<evidence type="ECO:0000256" key="5">
    <source>
        <dbReference type="ARBA" id="ARBA00022679"/>
    </source>
</evidence>
<evidence type="ECO:0000256" key="6">
    <source>
        <dbReference type="ARBA" id="ARBA00022692"/>
    </source>
</evidence>
<dbReference type="EC" id="2.3.2.27" evidence="4"/>
<sequence length="367" mass="40597">MATLDNPKTWIPYMGSKDCSQGFCTLYCPQWCYIVYPPPPPFEFPDGNSGPNFSPLVIAIISILASAFLLISYYTIISKYCGNGDSARRDDHDLSEESEDNQSHSLHEPWHVVTAGLDEALIKSITVCKYKKGEGLVEGTDCSVCLSEFEEDESIRLLPKCSHAFHLPCIDTWLKSHSNCPLCRANIVSLGGTPLPLPAPVTDIPSSNETLPGTQQANENVTLAQDLESYVREEEMVHGDTAPKTSVRAFSDLGNSEERDTIIEIRDGGYQHVRRSFSMDLLCQSRPSVADILCMDEDHEDVQVVVEDCVGDSSSSKQLAAGVEEKSSSKSRVLHMVTSPIAMKRSFSSGRFFLTRHGRRRQTVIPV</sequence>
<evidence type="ECO:0000313" key="15">
    <source>
        <dbReference type="RefSeq" id="XP_018811969.2"/>
    </source>
</evidence>
<dbReference type="Proteomes" id="UP000235220">
    <property type="component" value="Chromosome 2"/>
</dbReference>
<evidence type="ECO:0000256" key="11">
    <source>
        <dbReference type="ARBA" id="ARBA00022989"/>
    </source>
</evidence>
<dbReference type="PANTHER" id="PTHR46913">
    <property type="entry name" value="RING-H2 FINGER PROTEIN ATL16"/>
    <property type="match status" value="1"/>
</dbReference>
<evidence type="ECO:0000256" key="7">
    <source>
        <dbReference type="ARBA" id="ARBA00022723"/>
    </source>
</evidence>
<dbReference type="PANTHER" id="PTHR46913:SF22">
    <property type="entry name" value="RING-TYPE E3 UBIQUITIN TRANSFERASE"/>
    <property type="match status" value="1"/>
</dbReference>
<keyword evidence="8" id="KW-0863">Zinc-finger</keyword>
<evidence type="ECO:0000256" key="9">
    <source>
        <dbReference type="ARBA" id="ARBA00022786"/>
    </source>
</evidence>
<evidence type="ECO:0000256" key="4">
    <source>
        <dbReference type="ARBA" id="ARBA00012483"/>
    </source>
</evidence>
<comment type="pathway">
    <text evidence="3">Protein modification; protein ubiquitination.</text>
</comment>
<dbReference type="STRING" id="51240.A0A2I4DXT3"/>
<gene>
    <name evidence="15" type="primary">LOC108984453</name>
</gene>
<evidence type="ECO:0000256" key="12">
    <source>
        <dbReference type="ARBA" id="ARBA00023136"/>
    </source>
</evidence>
<evidence type="ECO:0000256" key="10">
    <source>
        <dbReference type="ARBA" id="ARBA00022833"/>
    </source>
</evidence>
<dbReference type="Gene3D" id="3.30.40.10">
    <property type="entry name" value="Zinc/RING finger domain, C3HC4 (zinc finger)"/>
    <property type="match status" value="1"/>
</dbReference>
<dbReference type="SMART" id="SM00184">
    <property type="entry name" value="RING"/>
    <property type="match status" value="1"/>
</dbReference>
<dbReference type="Gramene" id="Jr02_13110_p1">
    <property type="protein sequence ID" value="cds.Jr02_13110_p1"/>
    <property type="gene ID" value="Jr02_13110"/>
</dbReference>
<evidence type="ECO:0000256" key="13">
    <source>
        <dbReference type="ARBA" id="ARBA00024209"/>
    </source>
</evidence>
<dbReference type="Pfam" id="PF13639">
    <property type="entry name" value="zf-RING_2"/>
    <property type="match status" value="1"/>
</dbReference>
<dbReference type="PROSITE" id="PS50089">
    <property type="entry name" value="ZF_RING_2"/>
    <property type="match status" value="1"/>
</dbReference>
<dbReference type="SUPFAM" id="SSF57850">
    <property type="entry name" value="RING/U-box"/>
    <property type="match status" value="1"/>
</dbReference>
<protein>
    <recommendedName>
        <fullName evidence="4">RING-type E3 ubiquitin transferase</fullName>
        <ecNumber evidence="4">2.3.2.27</ecNumber>
    </recommendedName>
</protein>
<organism evidence="14 15">
    <name type="scientific">Juglans regia</name>
    <name type="common">English walnut</name>
    <dbReference type="NCBI Taxonomy" id="51240"/>
    <lineage>
        <taxon>Eukaryota</taxon>
        <taxon>Viridiplantae</taxon>
        <taxon>Streptophyta</taxon>
        <taxon>Embryophyta</taxon>
        <taxon>Tracheophyta</taxon>
        <taxon>Spermatophyta</taxon>
        <taxon>Magnoliopsida</taxon>
        <taxon>eudicotyledons</taxon>
        <taxon>Gunneridae</taxon>
        <taxon>Pentapetalae</taxon>
        <taxon>rosids</taxon>
        <taxon>fabids</taxon>
        <taxon>Fagales</taxon>
        <taxon>Juglandaceae</taxon>
        <taxon>Juglans</taxon>
    </lineage>
</organism>
<keyword evidence="6" id="KW-0812">Transmembrane</keyword>
<dbReference type="UniPathway" id="UPA00143"/>
<name>A0A2I4DXT3_JUGRE</name>
<evidence type="ECO:0000256" key="8">
    <source>
        <dbReference type="ARBA" id="ARBA00022771"/>
    </source>
</evidence>
<evidence type="ECO:0000256" key="2">
    <source>
        <dbReference type="ARBA" id="ARBA00004167"/>
    </source>
</evidence>
<evidence type="ECO:0000256" key="1">
    <source>
        <dbReference type="ARBA" id="ARBA00000900"/>
    </source>
</evidence>
<comment type="subcellular location">
    <subcellularLocation>
        <location evidence="2">Membrane</location>
        <topology evidence="2">Single-pass membrane protein</topology>
    </subcellularLocation>
</comment>